<keyword evidence="2" id="KW-1185">Reference proteome</keyword>
<accession>A0ACC0BBY6</accession>
<evidence type="ECO:0000313" key="2">
    <source>
        <dbReference type="Proteomes" id="UP001060085"/>
    </source>
</evidence>
<gene>
    <name evidence="1" type="ORF">M9H77_10538</name>
</gene>
<comment type="caution">
    <text evidence="1">The sequence shown here is derived from an EMBL/GenBank/DDBJ whole genome shotgun (WGS) entry which is preliminary data.</text>
</comment>
<evidence type="ECO:0000313" key="1">
    <source>
        <dbReference type="EMBL" id="KAI5670174.1"/>
    </source>
</evidence>
<sequence>MLREDVTPNYITFPFVLKECVKRSDFFAGRSIHAHIVKLGFDIDVFVQNSLISLYGESGCLANARRVFDEMPNRDVVSWNSLVIGVLRNGELDVALDLFRRMKDKNIISWNSMITGFVQGGRCKEALEFFHEMQVLGDDMVSPDKVTIASVLSACASLGAVDHGRWIHGYLKRSMLECDMVIGTAFVDMYGKCGFVDTAFEIFRAMPKKDVLTWTAMISVFALHGRGREAFELFAEMEANGIRPNAVTFTGLLSACAHSGLVEKGRYCFDMMKRIYSIEPHVQHYACMVDTLSRAGHFDEALELVKTMPMEPDVFAWGALLGGCQMHGNMELGEKVALYLIYLDPLNHAFYADLCDVYAKAGRYHELKRVRAQMNDRGIKKTVPGCSLIEIDGTVYEFSVRGFDDIVMEEIKCLLTRLTIARVEVVVLQCRFSEETGRLPLYYCSLSPQETHNYTEATGLLDSAAAQQI</sequence>
<reference evidence="2" key="1">
    <citation type="journal article" date="2023" name="Nat. Plants">
        <title>Single-cell RNA sequencing provides a high-resolution roadmap for understanding the multicellular compartmentation of specialized metabolism.</title>
        <authorList>
            <person name="Sun S."/>
            <person name="Shen X."/>
            <person name="Li Y."/>
            <person name="Li Y."/>
            <person name="Wang S."/>
            <person name="Li R."/>
            <person name="Zhang H."/>
            <person name="Shen G."/>
            <person name="Guo B."/>
            <person name="Wei J."/>
            <person name="Xu J."/>
            <person name="St-Pierre B."/>
            <person name="Chen S."/>
            <person name="Sun C."/>
        </authorList>
    </citation>
    <scope>NUCLEOTIDE SEQUENCE [LARGE SCALE GENOMIC DNA]</scope>
</reference>
<name>A0ACC0BBY6_CATRO</name>
<protein>
    <submittedName>
        <fullName evidence="1">Uncharacterized protein</fullName>
    </submittedName>
</protein>
<dbReference type="EMBL" id="CM044703">
    <property type="protein sequence ID" value="KAI5670174.1"/>
    <property type="molecule type" value="Genomic_DNA"/>
</dbReference>
<organism evidence="1 2">
    <name type="scientific">Catharanthus roseus</name>
    <name type="common">Madagascar periwinkle</name>
    <name type="synonym">Vinca rosea</name>
    <dbReference type="NCBI Taxonomy" id="4058"/>
    <lineage>
        <taxon>Eukaryota</taxon>
        <taxon>Viridiplantae</taxon>
        <taxon>Streptophyta</taxon>
        <taxon>Embryophyta</taxon>
        <taxon>Tracheophyta</taxon>
        <taxon>Spermatophyta</taxon>
        <taxon>Magnoliopsida</taxon>
        <taxon>eudicotyledons</taxon>
        <taxon>Gunneridae</taxon>
        <taxon>Pentapetalae</taxon>
        <taxon>asterids</taxon>
        <taxon>lamiids</taxon>
        <taxon>Gentianales</taxon>
        <taxon>Apocynaceae</taxon>
        <taxon>Rauvolfioideae</taxon>
        <taxon>Vinceae</taxon>
        <taxon>Catharanthinae</taxon>
        <taxon>Catharanthus</taxon>
    </lineage>
</organism>
<dbReference type="Proteomes" id="UP001060085">
    <property type="component" value="Linkage Group LG03"/>
</dbReference>
<proteinExistence type="predicted"/>